<keyword evidence="3" id="KW-0805">Transcription regulation</keyword>
<evidence type="ECO:0000256" key="1">
    <source>
        <dbReference type="ARBA" id="ARBA00004123"/>
    </source>
</evidence>
<sequence>MTRNPVACVACRSAKQRCIHNDGRPPCDRCKATGREQSCEFPPPGTSAIHRKPKRPRVEDSTSGLTPPSNSTHSSHRAETAARSPQSTTALLDGVDPFDLLTDDVINSYLRCAYKWSFHHTPTLLKHIRDRTLEPWMAWAILALAIRFVKDTPSPFKSQTEASNAFAAYARQLLQPEFVTPTVSRVQALLMLTGHDWGAGNGQRAWIYLGIAIRLVQTMDLCQEPKWPVNRPPTREEFIDAEVRRRTAWTCFLMDSLLSGGKGRKRSLAAEDMAIQLPCERDAFIFGTPVITERLDGRLVAPSQYPQPTGALGIIAYSMRVANIWGRVARWACSEVVNSELPWVDTSEFQRLFHDLAEWKKSLPDRLQYDPFTLQSHNAMDQGQAYCYMHSIYFMSYMFLYRAYLPVLGPHTGVDDTPKSFTELKDTWKNWQIMSRRELFRESTTVLEMLDEMRSFGVYFLRGLVPWIGFTIYTAVGVMLYTHHFPSVDDDPKIAEKARDRVIKGCTFLKDMQTQWPMATTWYETIKRMQAYYRSAVGHASPVSSDERQALRRAMIDYGALQPSPVQRPGEFARPSDAYVARPAVIHEQPTAVSSPLLMSPPLSTPQNQSTASANGNSALSPALDIDQTFDLNFDFTNSDMEALMMSAQDFWVSFPGEHLVGLRDGNPCLGAMPDGWRQSDWDISLGAGTDLFWRFWALMDGKRQDFQLGLCTDMRLMWNGHGAVSIIPANHPRPPRPSTSLKPHTPLIGIFSLTVACSSLNNVLRLFSNMGVYYETIPDSLRPWILDQKMLLVATAPLSPSGHINVSPKGGQHFGITSPRQFWFMDLSGSGIETTAHLHEPGNGRICVMFMAFEGPPRILRIWGKGRALEFGTPEFNEFVKKNEVKLLPHSRSIILVDIDQVATSCGYAVPFYDFKGFRTVLDDFFEKKEKAFKAGKESESMDRYWALKSQLSVDGLPGMKRGYEFAQQHNVAPLKKFVGQAAPTAPRRSNAVSPVQLALVALLSFIIGAVLTLTVVPPEFVRRVQYKEVFF</sequence>
<dbReference type="GO" id="GO:0003677">
    <property type="term" value="F:DNA binding"/>
    <property type="evidence" value="ECO:0007669"/>
    <property type="project" value="InterPro"/>
</dbReference>
<dbReference type="InterPro" id="IPR007219">
    <property type="entry name" value="XnlR_reg_dom"/>
</dbReference>
<keyword evidence="2" id="KW-0479">Metal-binding</keyword>
<proteinExistence type="predicted"/>
<accession>A0A6A6JTE4</accession>
<dbReference type="GeneID" id="54549468"/>
<dbReference type="InterPro" id="IPR001138">
    <property type="entry name" value="Zn2Cys6_DnaBD"/>
</dbReference>
<dbReference type="CDD" id="cd12148">
    <property type="entry name" value="fungal_TF_MHR"/>
    <property type="match status" value="1"/>
</dbReference>
<dbReference type="Proteomes" id="UP000800097">
    <property type="component" value="Unassembled WGS sequence"/>
</dbReference>
<organism evidence="9 10">
    <name type="scientific">Westerdykella ornata</name>
    <dbReference type="NCBI Taxonomy" id="318751"/>
    <lineage>
        <taxon>Eukaryota</taxon>
        <taxon>Fungi</taxon>
        <taxon>Dikarya</taxon>
        <taxon>Ascomycota</taxon>
        <taxon>Pezizomycotina</taxon>
        <taxon>Dothideomycetes</taxon>
        <taxon>Pleosporomycetidae</taxon>
        <taxon>Pleosporales</taxon>
        <taxon>Sporormiaceae</taxon>
        <taxon>Westerdykella</taxon>
    </lineage>
</organism>
<evidence type="ECO:0000256" key="3">
    <source>
        <dbReference type="ARBA" id="ARBA00023015"/>
    </source>
</evidence>
<dbReference type="PANTHER" id="PTHR47338">
    <property type="entry name" value="ZN(II)2CYS6 TRANSCRIPTION FACTOR (EUROFUNG)-RELATED"/>
    <property type="match status" value="1"/>
</dbReference>
<gene>
    <name evidence="9" type="ORF">EI97DRAFT_394093</name>
</gene>
<dbReference type="InterPro" id="IPR036864">
    <property type="entry name" value="Zn2-C6_fun-type_DNA-bd_sf"/>
</dbReference>
<keyword evidence="5" id="KW-0539">Nucleus</keyword>
<dbReference type="AlphaFoldDB" id="A0A6A6JTE4"/>
<feature type="compositionally biased region" description="Polar residues" evidence="6">
    <location>
        <begin position="61"/>
        <end position="73"/>
    </location>
</feature>
<dbReference type="SUPFAM" id="SSF57701">
    <property type="entry name" value="Zn2/Cys6 DNA-binding domain"/>
    <property type="match status" value="1"/>
</dbReference>
<keyword evidence="4" id="KW-0804">Transcription</keyword>
<protein>
    <recommendedName>
        <fullName evidence="8">Zn(2)-C6 fungal-type domain-containing protein</fullName>
    </recommendedName>
</protein>
<evidence type="ECO:0000256" key="5">
    <source>
        <dbReference type="ARBA" id="ARBA00023242"/>
    </source>
</evidence>
<dbReference type="InterPro" id="IPR012349">
    <property type="entry name" value="Split_barrel_FMN-bd"/>
</dbReference>
<evidence type="ECO:0000256" key="7">
    <source>
        <dbReference type="SAM" id="Phobius"/>
    </source>
</evidence>
<keyword evidence="7" id="KW-1133">Transmembrane helix</keyword>
<feature type="transmembrane region" description="Helical" evidence="7">
    <location>
        <begin position="999"/>
        <end position="1018"/>
    </location>
</feature>
<dbReference type="GO" id="GO:0008270">
    <property type="term" value="F:zinc ion binding"/>
    <property type="evidence" value="ECO:0007669"/>
    <property type="project" value="InterPro"/>
</dbReference>
<keyword evidence="10" id="KW-1185">Reference proteome</keyword>
<dbReference type="RefSeq" id="XP_033656657.1">
    <property type="nucleotide sequence ID" value="XM_033796293.1"/>
</dbReference>
<dbReference type="GO" id="GO:0006351">
    <property type="term" value="P:DNA-templated transcription"/>
    <property type="evidence" value="ECO:0007669"/>
    <property type="project" value="InterPro"/>
</dbReference>
<dbReference type="InterPro" id="IPR050815">
    <property type="entry name" value="TF_fung"/>
</dbReference>
<keyword evidence="7" id="KW-0812">Transmembrane</keyword>
<reference evidence="9" key="1">
    <citation type="journal article" date="2020" name="Stud. Mycol.">
        <title>101 Dothideomycetes genomes: a test case for predicting lifestyles and emergence of pathogens.</title>
        <authorList>
            <person name="Haridas S."/>
            <person name="Albert R."/>
            <person name="Binder M."/>
            <person name="Bloem J."/>
            <person name="Labutti K."/>
            <person name="Salamov A."/>
            <person name="Andreopoulos B."/>
            <person name="Baker S."/>
            <person name="Barry K."/>
            <person name="Bills G."/>
            <person name="Bluhm B."/>
            <person name="Cannon C."/>
            <person name="Castanera R."/>
            <person name="Culley D."/>
            <person name="Daum C."/>
            <person name="Ezra D."/>
            <person name="Gonzalez J."/>
            <person name="Henrissat B."/>
            <person name="Kuo A."/>
            <person name="Liang C."/>
            <person name="Lipzen A."/>
            <person name="Lutzoni F."/>
            <person name="Magnuson J."/>
            <person name="Mondo S."/>
            <person name="Nolan M."/>
            <person name="Ohm R."/>
            <person name="Pangilinan J."/>
            <person name="Park H.-J."/>
            <person name="Ramirez L."/>
            <person name="Alfaro M."/>
            <person name="Sun H."/>
            <person name="Tritt A."/>
            <person name="Yoshinaga Y."/>
            <person name="Zwiers L.-H."/>
            <person name="Turgeon B."/>
            <person name="Goodwin S."/>
            <person name="Spatafora J."/>
            <person name="Crous P."/>
            <person name="Grigoriev I."/>
        </authorList>
    </citation>
    <scope>NUCLEOTIDE SEQUENCE</scope>
    <source>
        <strain evidence="9">CBS 379.55</strain>
    </source>
</reference>
<evidence type="ECO:0000256" key="4">
    <source>
        <dbReference type="ARBA" id="ARBA00023163"/>
    </source>
</evidence>
<evidence type="ECO:0000259" key="8">
    <source>
        <dbReference type="PROSITE" id="PS50048"/>
    </source>
</evidence>
<evidence type="ECO:0000256" key="2">
    <source>
        <dbReference type="ARBA" id="ARBA00022723"/>
    </source>
</evidence>
<dbReference type="Gene3D" id="2.30.110.10">
    <property type="entry name" value="Electron Transport, Fmn-binding Protein, Chain A"/>
    <property type="match status" value="1"/>
</dbReference>
<dbReference type="GO" id="GO:0000981">
    <property type="term" value="F:DNA-binding transcription factor activity, RNA polymerase II-specific"/>
    <property type="evidence" value="ECO:0007669"/>
    <property type="project" value="InterPro"/>
</dbReference>
<dbReference type="PANTHER" id="PTHR47338:SF5">
    <property type="entry name" value="ZN(II)2CYS6 TRANSCRIPTION FACTOR (EUROFUNG)"/>
    <property type="match status" value="1"/>
</dbReference>
<dbReference type="SMART" id="SM00906">
    <property type="entry name" value="Fungal_trans"/>
    <property type="match status" value="1"/>
</dbReference>
<dbReference type="GO" id="GO:0005634">
    <property type="term" value="C:nucleus"/>
    <property type="evidence" value="ECO:0007669"/>
    <property type="project" value="UniProtKB-SubCell"/>
</dbReference>
<dbReference type="Gene3D" id="4.10.240.10">
    <property type="entry name" value="Zn(2)-C6 fungal-type DNA-binding domain"/>
    <property type="match status" value="1"/>
</dbReference>
<feature type="domain" description="Zn(2)-C6 fungal-type" evidence="8">
    <location>
        <begin position="7"/>
        <end position="41"/>
    </location>
</feature>
<comment type="subcellular location">
    <subcellularLocation>
        <location evidence="1">Nucleus</location>
    </subcellularLocation>
</comment>
<evidence type="ECO:0000256" key="6">
    <source>
        <dbReference type="SAM" id="MobiDB-lite"/>
    </source>
</evidence>
<evidence type="ECO:0000313" key="9">
    <source>
        <dbReference type="EMBL" id="KAF2279118.1"/>
    </source>
</evidence>
<evidence type="ECO:0000313" key="10">
    <source>
        <dbReference type="Proteomes" id="UP000800097"/>
    </source>
</evidence>
<dbReference type="EMBL" id="ML986487">
    <property type="protein sequence ID" value="KAF2279118.1"/>
    <property type="molecule type" value="Genomic_DNA"/>
</dbReference>
<dbReference type="PROSITE" id="PS50048">
    <property type="entry name" value="ZN2_CY6_FUNGAL_2"/>
    <property type="match status" value="1"/>
</dbReference>
<keyword evidence="7" id="KW-0472">Membrane</keyword>
<dbReference type="PROSITE" id="PS00463">
    <property type="entry name" value="ZN2_CY6_FUNGAL_1"/>
    <property type="match status" value="1"/>
</dbReference>
<feature type="region of interest" description="Disordered" evidence="6">
    <location>
        <begin position="35"/>
        <end position="88"/>
    </location>
</feature>
<name>A0A6A6JTE4_WESOR</name>
<dbReference type="OrthoDB" id="4161332at2759"/>
<dbReference type="Pfam" id="PF04082">
    <property type="entry name" value="Fungal_trans"/>
    <property type="match status" value="1"/>
</dbReference>
<dbReference type="CDD" id="cd00067">
    <property type="entry name" value="GAL4"/>
    <property type="match status" value="1"/>
</dbReference>